<evidence type="ECO:0000313" key="1">
    <source>
        <dbReference type="EMBL" id="MDL0089307.1"/>
    </source>
</evidence>
<dbReference type="InterPro" id="IPR025157">
    <property type="entry name" value="Hemagglutinin_rpt"/>
</dbReference>
<dbReference type="RefSeq" id="WP_284937966.1">
    <property type="nucleotide sequence ID" value="NZ_JANURM010000010.1"/>
</dbReference>
<dbReference type="Proteomes" id="UP001173801">
    <property type="component" value="Unassembled WGS sequence"/>
</dbReference>
<name>A0ABT7HQV2_9BACT</name>
<protein>
    <submittedName>
        <fullName evidence="1">Hemagglutinin repeat-containing protein</fullName>
    </submittedName>
</protein>
<reference evidence="1" key="1">
    <citation type="submission" date="2022-08" db="EMBL/GenBank/DDBJ databases">
        <authorList>
            <person name="Wang H."/>
        </authorList>
    </citation>
    <scope>NUCLEOTIDE SEQUENCE</scope>
    <source>
        <strain evidence="1">PS10</strain>
    </source>
</reference>
<reference evidence="1" key="2">
    <citation type="journal article" date="2023" name="Microorganisms">
        <title>Isolation and Genomic Characteristics of Cat-Borne Campylobacter felis sp. nov. and Sheep-Borne Campylobacter ovis sp. nov.</title>
        <authorList>
            <person name="Wang H."/>
            <person name="Li Y."/>
            <person name="Gu Y."/>
            <person name="Zhou G."/>
            <person name="Chen X."/>
            <person name="Zhang X."/>
            <person name="Shao Z."/>
            <person name="Zhang J."/>
            <person name="Zhang M."/>
        </authorList>
    </citation>
    <scope>NUCLEOTIDE SEQUENCE</scope>
    <source>
        <strain evidence="1">PS10</strain>
    </source>
</reference>
<organism evidence="1 2">
    <name type="scientific">Campylobacter gastrosuis</name>
    <dbReference type="NCBI Taxonomy" id="2974576"/>
    <lineage>
        <taxon>Bacteria</taxon>
        <taxon>Pseudomonadati</taxon>
        <taxon>Campylobacterota</taxon>
        <taxon>Epsilonproteobacteria</taxon>
        <taxon>Campylobacterales</taxon>
        <taxon>Campylobacteraceae</taxon>
        <taxon>Campylobacter</taxon>
    </lineage>
</organism>
<evidence type="ECO:0000313" key="2">
    <source>
        <dbReference type="Proteomes" id="UP001173801"/>
    </source>
</evidence>
<sequence>MRFIKMVLLVILLSLSIFSGSLGLNYSQGHSNQESIINNNSQLIANNNIFINTTNDTIIKGANLRANNTLNLNTNNLSLQSQRDIYQFS</sequence>
<keyword evidence="2" id="KW-1185">Reference proteome</keyword>
<comment type="caution">
    <text evidence="1">The sequence shown here is derived from an EMBL/GenBank/DDBJ whole genome shotgun (WGS) entry which is preliminary data.</text>
</comment>
<gene>
    <name evidence="1" type="ORF">NYG85_08005</name>
</gene>
<dbReference type="EMBL" id="JANURM010000010">
    <property type="protein sequence ID" value="MDL0089307.1"/>
    <property type="molecule type" value="Genomic_DNA"/>
</dbReference>
<accession>A0ABT7HQV2</accession>
<proteinExistence type="predicted"/>
<dbReference type="Pfam" id="PF13332">
    <property type="entry name" value="Fil_haemagg_2"/>
    <property type="match status" value="1"/>
</dbReference>